<sequence>MSAEYRAHRRRVVVTGCGVISPVGLNAADFWQSLLAGRSGVAPIESFDATELPTRIAGEIRGFDPERFMPKRVHRRIDPFARYALAAAIEAVEAAKLTIDDELAPRAGVLIGSGYGASQTQTHVSLTLEHKGHRAVGPFTAAASAIDNAAGEVALRFGIMGSSGAISTACASGTSSVGEAMRWIQHGYADVVLAGGADASVTGSDIASACSARALSRRNDEPEKASRPFDNERSGFVMAEGAGMLVLEEAERAMRRGAPILAELIGYGASSDAHHPTAPHPEGLGAELAIKGALTDAGIDPSTVDYVNAHGTSTKLNDRTESLAIRKVLGEHATRIPISSTKSMTGHMIGAAGSVELIACIHAIRDGVVPPTINCDDPEDTGLDYVPHRPREHRVEVAMSNSFGFAGHNAVALVRSWRP</sequence>
<dbReference type="NCBIfam" id="NF005589">
    <property type="entry name" value="PRK07314.1"/>
    <property type="match status" value="1"/>
</dbReference>
<dbReference type="PROSITE" id="PS00606">
    <property type="entry name" value="KS3_1"/>
    <property type="match status" value="1"/>
</dbReference>
<comment type="catalytic activity">
    <reaction evidence="12 14">
        <text>(9Z)-hexadecenoyl-[ACP] + malonyl-[ACP] + H(+) = 3-oxo-(11Z)-octadecenoyl-[ACP] + holo-[ACP] + CO2</text>
        <dbReference type="Rhea" id="RHEA:55040"/>
        <dbReference type="Rhea" id="RHEA-COMP:9623"/>
        <dbReference type="Rhea" id="RHEA-COMP:9685"/>
        <dbReference type="Rhea" id="RHEA-COMP:10800"/>
        <dbReference type="Rhea" id="RHEA-COMP:14074"/>
        <dbReference type="ChEBI" id="CHEBI:15378"/>
        <dbReference type="ChEBI" id="CHEBI:16526"/>
        <dbReference type="ChEBI" id="CHEBI:64479"/>
        <dbReference type="ChEBI" id="CHEBI:78449"/>
        <dbReference type="ChEBI" id="CHEBI:83989"/>
        <dbReference type="ChEBI" id="CHEBI:138538"/>
        <dbReference type="EC" id="2.3.1.179"/>
    </reaction>
</comment>
<dbReference type="Pfam" id="PF00109">
    <property type="entry name" value="ketoacyl-synt"/>
    <property type="match status" value="1"/>
</dbReference>
<evidence type="ECO:0000259" key="17">
    <source>
        <dbReference type="PROSITE" id="PS52004"/>
    </source>
</evidence>
<evidence type="ECO:0000256" key="8">
    <source>
        <dbReference type="ARBA" id="ARBA00023098"/>
    </source>
</evidence>
<organism evidence="18 19">
    <name type="scientific">Amycolatopsis panacis</name>
    <dbReference type="NCBI Taxonomy" id="2340917"/>
    <lineage>
        <taxon>Bacteria</taxon>
        <taxon>Bacillati</taxon>
        <taxon>Actinomycetota</taxon>
        <taxon>Actinomycetes</taxon>
        <taxon>Pseudonocardiales</taxon>
        <taxon>Pseudonocardiaceae</taxon>
        <taxon>Amycolatopsis</taxon>
    </lineage>
</organism>
<evidence type="ECO:0000256" key="7">
    <source>
        <dbReference type="ARBA" id="ARBA00022832"/>
    </source>
</evidence>
<dbReference type="InterPro" id="IPR014031">
    <property type="entry name" value="Ketoacyl_synth_C"/>
</dbReference>
<evidence type="ECO:0000256" key="9">
    <source>
        <dbReference type="ARBA" id="ARBA00023160"/>
    </source>
</evidence>
<keyword evidence="6 14" id="KW-0808">Transferase</keyword>
<evidence type="ECO:0000256" key="1">
    <source>
        <dbReference type="ARBA" id="ARBA00005194"/>
    </source>
</evidence>
<dbReference type="FunFam" id="3.40.47.10:FF:000018">
    <property type="entry name" value="3-oxoacyl-[acyl-carrier-protein] synthase 2"/>
    <property type="match status" value="1"/>
</dbReference>
<evidence type="ECO:0000256" key="2">
    <source>
        <dbReference type="ARBA" id="ARBA00008467"/>
    </source>
</evidence>
<reference evidence="18 19" key="1">
    <citation type="submission" date="2018-09" db="EMBL/GenBank/DDBJ databases">
        <title>YIM PH 21725 draft genome.</title>
        <authorList>
            <person name="Miao C."/>
        </authorList>
    </citation>
    <scope>NUCLEOTIDE SEQUENCE [LARGE SCALE GENOMIC DNA]</scope>
    <source>
        <strain evidence="19">YIM PH21725</strain>
    </source>
</reference>
<comment type="caution">
    <text evidence="18">The sequence shown here is derived from an EMBL/GenBank/DDBJ whole genome shotgun (WGS) entry which is preliminary data.</text>
</comment>
<dbReference type="EMBL" id="QZFV01000109">
    <property type="protein sequence ID" value="RJQ81316.1"/>
    <property type="molecule type" value="Genomic_DNA"/>
</dbReference>
<dbReference type="InterPro" id="IPR020841">
    <property type="entry name" value="PKS_Beta-ketoAc_synthase_dom"/>
</dbReference>
<evidence type="ECO:0000256" key="5">
    <source>
        <dbReference type="ARBA" id="ARBA00022516"/>
    </source>
</evidence>
<proteinExistence type="inferred from homology"/>
<dbReference type="PIRSF" id="PIRSF000447">
    <property type="entry name" value="KAS_II"/>
    <property type="match status" value="1"/>
</dbReference>
<dbReference type="UniPathway" id="UPA00094"/>
<keyword evidence="9 14" id="KW-0275">Fatty acid biosynthesis</keyword>
<evidence type="ECO:0000256" key="11">
    <source>
        <dbReference type="ARBA" id="ARBA00024006"/>
    </source>
</evidence>
<evidence type="ECO:0000256" key="4">
    <source>
        <dbReference type="ARBA" id="ARBA00014657"/>
    </source>
</evidence>
<feature type="active site" description="For beta-ketoacyl synthase activity" evidence="15">
    <location>
        <position position="170"/>
    </location>
</feature>
<keyword evidence="5 14" id="KW-0444">Lipid biosynthesis</keyword>
<dbReference type="AlphaFoldDB" id="A0A419HW57"/>
<dbReference type="InterPro" id="IPR000794">
    <property type="entry name" value="Beta-ketoacyl_synthase"/>
</dbReference>
<dbReference type="RefSeq" id="WP_120025541.1">
    <property type="nucleotide sequence ID" value="NZ_QZFV01000109.1"/>
</dbReference>
<name>A0A419HW57_9PSEU</name>
<dbReference type="GO" id="GO:0030497">
    <property type="term" value="P:fatty acid elongation"/>
    <property type="evidence" value="ECO:0007669"/>
    <property type="project" value="UniProtKB-ARBA"/>
</dbReference>
<dbReference type="InterPro" id="IPR018201">
    <property type="entry name" value="Ketoacyl_synth_AS"/>
</dbReference>
<evidence type="ECO:0000313" key="18">
    <source>
        <dbReference type="EMBL" id="RJQ81316.1"/>
    </source>
</evidence>
<dbReference type="OrthoDB" id="9808669at2"/>
<dbReference type="InterPro" id="IPR016039">
    <property type="entry name" value="Thiolase-like"/>
</dbReference>
<keyword evidence="10 14" id="KW-0012">Acyltransferase</keyword>
<comment type="catalytic activity">
    <reaction evidence="13 14">
        <text>a fatty acyl-[ACP] + malonyl-[ACP] + H(+) = a 3-oxoacyl-[ACP] + holo-[ACP] + CO2</text>
        <dbReference type="Rhea" id="RHEA:22836"/>
        <dbReference type="Rhea" id="RHEA-COMP:9623"/>
        <dbReference type="Rhea" id="RHEA-COMP:9685"/>
        <dbReference type="Rhea" id="RHEA-COMP:9916"/>
        <dbReference type="Rhea" id="RHEA-COMP:14125"/>
        <dbReference type="ChEBI" id="CHEBI:15378"/>
        <dbReference type="ChEBI" id="CHEBI:16526"/>
        <dbReference type="ChEBI" id="CHEBI:64479"/>
        <dbReference type="ChEBI" id="CHEBI:78449"/>
        <dbReference type="ChEBI" id="CHEBI:78776"/>
        <dbReference type="ChEBI" id="CHEBI:138651"/>
    </reaction>
</comment>
<dbReference type="InterPro" id="IPR014030">
    <property type="entry name" value="Ketoacyl_synth_N"/>
</dbReference>
<comment type="function">
    <text evidence="11 14">Involved in the type II fatty acid elongation cycle. Catalyzes the elongation of a wide range of acyl-ACP by the addition of two carbons from malonyl-ACP to an acyl acceptor. Can efficiently catalyze the conversion of palmitoleoyl-ACP (cis-hexadec-9-enoyl-ACP) to cis-vaccenoyl-ACP (cis-octadec-11-enoyl-ACP), an essential step in the thermal regulation of fatty acid composition.</text>
</comment>
<comment type="pathway">
    <text evidence="1 14">Lipid metabolism; fatty acid biosynthesis.</text>
</comment>
<evidence type="ECO:0000256" key="15">
    <source>
        <dbReference type="PIRSR" id="PIRSR000447-1"/>
    </source>
</evidence>
<evidence type="ECO:0000256" key="10">
    <source>
        <dbReference type="ARBA" id="ARBA00023315"/>
    </source>
</evidence>
<dbReference type="PROSITE" id="PS52004">
    <property type="entry name" value="KS3_2"/>
    <property type="match status" value="1"/>
</dbReference>
<accession>A0A419HW57</accession>
<protein>
    <recommendedName>
        <fullName evidence="4 14">3-oxoacyl-[acyl-carrier-protein] synthase 2</fullName>
        <ecNumber evidence="3 14">2.3.1.179</ecNumber>
    </recommendedName>
</protein>
<evidence type="ECO:0000256" key="14">
    <source>
        <dbReference type="PIRNR" id="PIRNR000447"/>
    </source>
</evidence>
<dbReference type="NCBIfam" id="TIGR03150">
    <property type="entry name" value="fabF"/>
    <property type="match status" value="1"/>
</dbReference>
<dbReference type="GO" id="GO:0004315">
    <property type="term" value="F:3-oxoacyl-[acyl-carrier-protein] synthase activity"/>
    <property type="evidence" value="ECO:0007669"/>
    <property type="project" value="UniProtKB-UniRule"/>
</dbReference>
<dbReference type="PANTHER" id="PTHR11712">
    <property type="entry name" value="POLYKETIDE SYNTHASE-RELATED"/>
    <property type="match status" value="1"/>
</dbReference>
<dbReference type="FunFam" id="3.40.47.10:FF:000029">
    <property type="entry name" value="3-oxoacyl-[acyl-carrier-protein] synthase 1"/>
    <property type="match status" value="1"/>
</dbReference>
<dbReference type="EC" id="2.3.1.179" evidence="3 14"/>
<evidence type="ECO:0000256" key="16">
    <source>
        <dbReference type="RuleBase" id="RU003694"/>
    </source>
</evidence>
<keyword evidence="7" id="KW-0276">Fatty acid metabolism</keyword>
<keyword evidence="8" id="KW-0443">Lipid metabolism</keyword>
<dbReference type="Proteomes" id="UP000285112">
    <property type="component" value="Unassembled WGS sequence"/>
</dbReference>
<dbReference type="InterPro" id="IPR017568">
    <property type="entry name" value="3-oxoacyl-ACP_synth-2"/>
</dbReference>
<comment type="similarity">
    <text evidence="2 14 16">Belongs to the thiolase-like superfamily. Beta-ketoacyl-ACP synthases family.</text>
</comment>
<keyword evidence="19" id="KW-1185">Reference proteome</keyword>
<dbReference type="Gene3D" id="3.40.47.10">
    <property type="match status" value="1"/>
</dbReference>
<evidence type="ECO:0000256" key="6">
    <source>
        <dbReference type="ARBA" id="ARBA00022679"/>
    </source>
</evidence>
<dbReference type="CDD" id="cd00834">
    <property type="entry name" value="KAS_I_II"/>
    <property type="match status" value="1"/>
</dbReference>
<dbReference type="PANTHER" id="PTHR11712:SF336">
    <property type="entry name" value="3-OXOACYL-[ACYL-CARRIER-PROTEIN] SYNTHASE, MITOCHONDRIAL"/>
    <property type="match status" value="1"/>
</dbReference>
<evidence type="ECO:0000313" key="19">
    <source>
        <dbReference type="Proteomes" id="UP000285112"/>
    </source>
</evidence>
<evidence type="ECO:0000256" key="13">
    <source>
        <dbReference type="ARBA" id="ARBA00047659"/>
    </source>
</evidence>
<dbReference type="SUPFAM" id="SSF53901">
    <property type="entry name" value="Thiolase-like"/>
    <property type="match status" value="2"/>
</dbReference>
<feature type="domain" description="Ketosynthase family 3 (KS3)" evidence="17">
    <location>
        <begin position="9"/>
        <end position="416"/>
    </location>
</feature>
<evidence type="ECO:0000256" key="12">
    <source>
        <dbReference type="ARBA" id="ARBA00047318"/>
    </source>
</evidence>
<dbReference type="SMART" id="SM00825">
    <property type="entry name" value="PKS_KS"/>
    <property type="match status" value="1"/>
</dbReference>
<dbReference type="Pfam" id="PF02801">
    <property type="entry name" value="Ketoacyl-synt_C"/>
    <property type="match status" value="1"/>
</dbReference>
<evidence type="ECO:0000256" key="3">
    <source>
        <dbReference type="ARBA" id="ARBA00012356"/>
    </source>
</evidence>
<gene>
    <name evidence="18" type="primary">fabF</name>
    <name evidence="18" type="ORF">D5S19_23330</name>
</gene>